<proteinExistence type="predicted"/>
<dbReference type="GO" id="GO:0005794">
    <property type="term" value="C:Golgi apparatus"/>
    <property type="evidence" value="ECO:0007669"/>
    <property type="project" value="TreeGrafter"/>
</dbReference>
<dbReference type="AlphaFoldDB" id="A0A665VY45"/>
<dbReference type="PANTHER" id="PTHR46376">
    <property type="entry name" value="LEUCINE-ZIPPER-LIKE TRANSCRIPTIONAL REGULATOR 1"/>
    <property type="match status" value="1"/>
</dbReference>
<dbReference type="InterPro" id="IPR006652">
    <property type="entry name" value="Kelch_1"/>
</dbReference>
<dbReference type="InterPro" id="IPR015915">
    <property type="entry name" value="Kelch-typ_b-propeller"/>
</dbReference>
<dbReference type="OMA" id="TESCNEP"/>
<dbReference type="OrthoDB" id="432528at2759"/>
<dbReference type="SUPFAM" id="SSF50965">
    <property type="entry name" value="Galactose oxidase, central domain"/>
    <property type="match status" value="1"/>
</dbReference>
<dbReference type="InParanoid" id="A0A665VY45"/>
<dbReference type="Gene3D" id="2.120.10.80">
    <property type="entry name" value="Kelch-type beta propeller"/>
    <property type="match status" value="2"/>
</dbReference>
<evidence type="ECO:0000313" key="3">
    <source>
        <dbReference type="Ensembl" id="ENSENLP00000036541.1"/>
    </source>
</evidence>
<reference evidence="3" key="2">
    <citation type="submission" date="2025-08" db="UniProtKB">
        <authorList>
            <consortium name="Ensembl"/>
        </authorList>
    </citation>
    <scope>IDENTIFICATION</scope>
</reference>
<dbReference type="InterPro" id="IPR051568">
    <property type="entry name" value="LZTR1/Attractin"/>
</dbReference>
<evidence type="ECO:0000313" key="4">
    <source>
        <dbReference type="Proteomes" id="UP000472264"/>
    </source>
</evidence>
<dbReference type="Ensembl" id="ENSENLT00000037504.1">
    <property type="protein sequence ID" value="ENSENLP00000036541.1"/>
    <property type="gene ID" value="ENSENLG00000015881.1"/>
</dbReference>
<dbReference type="Pfam" id="PF01344">
    <property type="entry name" value="Kelch_1"/>
    <property type="match status" value="1"/>
</dbReference>
<protein>
    <submittedName>
        <fullName evidence="3">Leucine-zipper-like transcriptional regulator 1 homolog</fullName>
    </submittedName>
</protein>
<name>A0A665VY45_ECHNA</name>
<sequence length="424" mass="47308">MSQSGPCLWTQLPQSSQSPCDRYKHACCSCDGSVYILGGRGSGCLRDFWRYSVVRNEWTELTCTNEAAPEELEEHSMVAHEGFLYVFGGMLDSAYTKCRCALWVFDVAQQKWVNWQGKKSSLETQMPTNRKGHSGVVLGSAMLLYGGLVDIRGSSQEFWSLDFDTMAWSLLTGSSGPGPRHSHSAMVYQDYMYLFGGLKGLREQRDFWQWNSTNDMWTLLRTKSGPSKLMGHSAVAYKDSMLLFGGGESQNSPNNCLWRYSFATQTWQQLATLPGSKPPDKIHHCCTGLGPRYSVGSLYSCSGLQPRLDDKLRPFKNRCFPAPLTFLGSEVAIELQTLSLDKSNGGKGSTKSSDFSNGIERAIGNNLTFENKAFRKQWNTTEEDLLDESDGNIVQHQPDLLLVLGGRPCSIHSPLSLWQMTLSD</sequence>
<keyword evidence="1" id="KW-0880">Kelch repeat</keyword>
<reference evidence="3" key="1">
    <citation type="submission" date="2021-04" db="EMBL/GenBank/DDBJ databases">
        <authorList>
            <consortium name="Wellcome Sanger Institute Data Sharing"/>
        </authorList>
    </citation>
    <scope>NUCLEOTIDE SEQUENCE [LARGE SCALE GENOMIC DNA]</scope>
</reference>
<keyword evidence="4" id="KW-1185">Reference proteome</keyword>
<dbReference type="PANTHER" id="PTHR46376:SF1">
    <property type="entry name" value="LEUCINE-ZIPPER-LIKE TRANSCRIPTIONAL REGULATOR 1"/>
    <property type="match status" value="1"/>
</dbReference>
<evidence type="ECO:0000256" key="1">
    <source>
        <dbReference type="ARBA" id="ARBA00022441"/>
    </source>
</evidence>
<dbReference type="Pfam" id="PF24681">
    <property type="entry name" value="Kelch_KLHDC2_KLHL20_DRC7"/>
    <property type="match status" value="1"/>
</dbReference>
<dbReference type="SUPFAM" id="SSF117281">
    <property type="entry name" value="Kelch motif"/>
    <property type="match status" value="1"/>
</dbReference>
<gene>
    <name evidence="3" type="primary">klhdc3l</name>
</gene>
<organism evidence="3 4">
    <name type="scientific">Echeneis naucrates</name>
    <name type="common">Live sharksucker</name>
    <dbReference type="NCBI Taxonomy" id="173247"/>
    <lineage>
        <taxon>Eukaryota</taxon>
        <taxon>Metazoa</taxon>
        <taxon>Chordata</taxon>
        <taxon>Craniata</taxon>
        <taxon>Vertebrata</taxon>
        <taxon>Euteleostomi</taxon>
        <taxon>Actinopterygii</taxon>
        <taxon>Neopterygii</taxon>
        <taxon>Teleostei</taxon>
        <taxon>Neoteleostei</taxon>
        <taxon>Acanthomorphata</taxon>
        <taxon>Carangaria</taxon>
        <taxon>Carangiformes</taxon>
        <taxon>Echeneidae</taxon>
        <taxon>Echeneis</taxon>
    </lineage>
</organism>
<dbReference type="Proteomes" id="UP000472264">
    <property type="component" value="Chromosome 21"/>
</dbReference>
<accession>A0A665VY45</accession>
<dbReference type="InterPro" id="IPR011043">
    <property type="entry name" value="Gal_Oxase/kelch_b-propeller"/>
</dbReference>
<evidence type="ECO:0000256" key="2">
    <source>
        <dbReference type="ARBA" id="ARBA00022737"/>
    </source>
</evidence>
<reference evidence="3" key="3">
    <citation type="submission" date="2025-09" db="UniProtKB">
        <authorList>
            <consortium name="Ensembl"/>
        </authorList>
    </citation>
    <scope>IDENTIFICATION</scope>
</reference>
<keyword evidence="2" id="KW-0677">Repeat</keyword>